<evidence type="ECO:0000313" key="1">
    <source>
        <dbReference type="EMBL" id="EJK64143.1"/>
    </source>
</evidence>
<protein>
    <submittedName>
        <fullName evidence="1">Uncharacterized protein</fullName>
    </submittedName>
</protein>
<evidence type="ECO:0000313" key="2">
    <source>
        <dbReference type="Proteomes" id="UP000266841"/>
    </source>
</evidence>
<organism evidence="1 2">
    <name type="scientific">Thalassiosira oceanica</name>
    <name type="common">Marine diatom</name>
    <dbReference type="NCBI Taxonomy" id="159749"/>
    <lineage>
        <taxon>Eukaryota</taxon>
        <taxon>Sar</taxon>
        <taxon>Stramenopiles</taxon>
        <taxon>Ochrophyta</taxon>
        <taxon>Bacillariophyta</taxon>
        <taxon>Coscinodiscophyceae</taxon>
        <taxon>Thalassiosirophycidae</taxon>
        <taxon>Thalassiosirales</taxon>
        <taxon>Thalassiosiraceae</taxon>
        <taxon>Thalassiosira</taxon>
    </lineage>
</organism>
<sequence>MVKSSLGSALLLGLGLAASSVAIFVLVLSSRKESTAETTNLRRRLGLIDPHTMEIKGEGEGPLYDSKVVTLPLEGSSPDLTQALECLRKTKPNLVLSEYPSDSFEHYTFIHQRLSTWTQQPNHVPHSAAGYVGPWMENHFISRFQPLIKSRADLIHHFGP</sequence>
<reference evidence="1 2" key="1">
    <citation type="journal article" date="2012" name="Genome Biol.">
        <title>Genome and low-iron response of an oceanic diatom adapted to chronic iron limitation.</title>
        <authorList>
            <person name="Lommer M."/>
            <person name="Specht M."/>
            <person name="Roy A.S."/>
            <person name="Kraemer L."/>
            <person name="Andreson R."/>
            <person name="Gutowska M.A."/>
            <person name="Wolf J."/>
            <person name="Bergner S.V."/>
            <person name="Schilhabel M.B."/>
            <person name="Klostermeier U.C."/>
            <person name="Beiko R.G."/>
            <person name="Rosenstiel P."/>
            <person name="Hippler M."/>
            <person name="Laroche J."/>
        </authorList>
    </citation>
    <scope>NUCLEOTIDE SEQUENCE [LARGE SCALE GENOMIC DNA]</scope>
    <source>
        <strain evidence="1 2">CCMP1005</strain>
    </source>
</reference>
<name>K0SDI0_THAOC</name>
<dbReference type="eggNOG" id="ENOG502SRR6">
    <property type="taxonomic scope" value="Eukaryota"/>
</dbReference>
<gene>
    <name evidence="1" type="ORF">THAOC_15147</name>
</gene>
<feature type="non-terminal residue" evidence="1">
    <location>
        <position position="160"/>
    </location>
</feature>
<accession>K0SDI0</accession>
<comment type="caution">
    <text evidence="1">The sequence shown here is derived from an EMBL/GenBank/DDBJ whole genome shotgun (WGS) entry which is preliminary data.</text>
</comment>
<dbReference type="AlphaFoldDB" id="K0SDI0"/>
<dbReference type="OrthoDB" id="1924787at2759"/>
<dbReference type="EMBL" id="AGNL01017594">
    <property type="protein sequence ID" value="EJK64143.1"/>
    <property type="molecule type" value="Genomic_DNA"/>
</dbReference>
<keyword evidence="2" id="KW-1185">Reference proteome</keyword>
<dbReference type="Proteomes" id="UP000266841">
    <property type="component" value="Unassembled WGS sequence"/>
</dbReference>
<proteinExistence type="predicted"/>